<evidence type="ECO:0000313" key="2">
    <source>
        <dbReference type="EMBL" id="EAT77818.1"/>
    </source>
</evidence>
<organism evidence="2 3">
    <name type="scientific">Phaeosphaeria nodorum (strain SN15 / ATCC MYA-4574 / FGSC 10173)</name>
    <name type="common">Glume blotch fungus</name>
    <name type="synonym">Parastagonospora nodorum</name>
    <dbReference type="NCBI Taxonomy" id="321614"/>
    <lineage>
        <taxon>Eukaryota</taxon>
        <taxon>Fungi</taxon>
        <taxon>Dikarya</taxon>
        <taxon>Ascomycota</taxon>
        <taxon>Pezizomycotina</taxon>
        <taxon>Dothideomycetes</taxon>
        <taxon>Pleosporomycetidae</taxon>
        <taxon>Pleosporales</taxon>
        <taxon>Pleosporineae</taxon>
        <taxon>Phaeosphaeriaceae</taxon>
        <taxon>Parastagonospora</taxon>
    </lineage>
</organism>
<name>Q0U0C1_PHANO</name>
<dbReference type="GeneID" id="5981734"/>
<dbReference type="OMA" id="KETHIAI"/>
<protein>
    <recommendedName>
        <fullName evidence="1">2EXR domain-containing protein</fullName>
    </recommendedName>
</protein>
<feature type="domain" description="2EXR" evidence="1">
    <location>
        <begin position="4"/>
        <end position="95"/>
    </location>
</feature>
<sequence>MITFSRLPYELRVQIWESTVEPRVVNVTVKCRPLRKYDPDEDRSNYLKSSRRVPVVLHECRQFWNLELYQKGFSGVATLRLGLKYGWLNWDLDTIDIGPAPFKWLKLIAHLFQRLMFVADFSCGGSWHFDFHNIQLFRDVKDIHVRCTEPSGPCGW</sequence>
<dbReference type="AlphaFoldDB" id="Q0U0C1"/>
<dbReference type="EMBL" id="CH445357">
    <property type="protein sequence ID" value="EAT77818.1"/>
    <property type="molecule type" value="Genomic_DNA"/>
</dbReference>
<evidence type="ECO:0000259" key="1">
    <source>
        <dbReference type="Pfam" id="PF20150"/>
    </source>
</evidence>
<dbReference type="VEuPathDB" id="FungiDB:JI435_075600"/>
<dbReference type="InParanoid" id="Q0U0C1"/>
<accession>Q0U0C1</accession>
<dbReference type="RefSeq" id="XP_001804808.1">
    <property type="nucleotide sequence ID" value="XM_001804756.1"/>
</dbReference>
<dbReference type="InterPro" id="IPR045518">
    <property type="entry name" value="2EXR"/>
</dbReference>
<evidence type="ECO:0000313" key="3">
    <source>
        <dbReference type="Proteomes" id="UP000001055"/>
    </source>
</evidence>
<dbReference type="PANTHER" id="PTHR35910">
    <property type="entry name" value="2EXR DOMAIN-CONTAINING PROTEIN"/>
    <property type="match status" value="1"/>
</dbReference>
<gene>
    <name evidence="2" type="ORF">SNOG_14626</name>
</gene>
<proteinExistence type="predicted"/>
<dbReference type="Pfam" id="PF20150">
    <property type="entry name" value="2EXR"/>
    <property type="match status" value="1"/>
</dbReference>
<dbReference type="Proteomes" id="UP000001055">
    <property type="component" value="Unassembled WGS sequence"/>
</dbReference>
<dbReference type="PANTHER" id="PTHR35910:SF1">
    <property type="entry name" value="2EXR DOMAIN-CONTAINING PROTEIN"/>
    <property type="match status" value="1"/>
</dbReference>
<dbReference type="KEGG" id="pno:SNOG_14626"/>
<reference evidence="3" key="1">
    <citation type="journal article" date="2007" name="Plant Cell">
        <title>Dothideomycete-plant interactions illuminated by genome sequencing and EST analysis of the wheat pathogen Stagonospora nodorum.</title>
        <authorList>
            <person name="Hane J.K."/>
            <person name="Lowe R.G."/>
            <person name="Solomon P.S."/>
            <person name="Tan K.C."/>
            <person name="Schoch C.L."/>
            <person name="Spatafora J.W."/>
            <person name="Crous P.W."/>
            <person name="Kodira C."/>
            <person name="Birren B.W."/>
            <person name="Galagan J.E."/>
            <person name="Torriani S.F."/>
            <person name="McDonald B.A."/>
            <person name="Oliver R.P."/>
        </authorList>
    </citation>
    <scope>NUCLEOTIDE SEQUENCE [LARGE SCALE GENOMIC DNA]</scope>
    <source>
        <strain evidence="3">SN15 / ATCC MYA-4574 / FGSC 10173</strain>
    </source>
</reference>